<dbReference type="EMBL" id="DS028093">
    <property type="protein sequence ID" value="KMP00307.1"/>
    <property type="molecule type" value="Genomic_DNA"/>
</dbReference>
<evidence type="ECO:0000313" key="2">
    <source>
        <dbReference type="Proteomes" id="UP000054565"/>
    </source>
</evidence>
<dbReference type="Proteomes" id="UP000054565">
    <property type="component" value="Unassembled WGS sequence"/>
</dbReference>
<gene>
    <name evidence="1" type="ORF">CIRG_00449</name>
</gene>
<dbReference type="AlphaFoldDB" id="A0A0J7ASQ3"/>
<name>A0A0J7ASQ3_COCIT</name>
<sequence length="150" mass="16452">MRVPSPLDTWNRCCPALPLRSNFRRQAIYVSHIITSRYLIEIRTSTVPGTSSPCNSTSSPGPDKFSCFNSRLGHPSVAPPHPRSRAFTPRTGTIPGSQKQHMDAQLLPIQFTSEITAVTTTIRSIITSTFNTVPISERATTNSETLALTP</sequence>
<reference evidence="2" key="1">
    <citation type="journal article" date="2010" name="Genome Res.">
        <title>Population genomic sequencing of Coccidioides fungi reveals recent hybridization and transposon control.</title>
        <authorList>
            <person name="Neafsey D.E."/>
            <person name="Barker B.M."/>
            <person name="Sharpton T.J."/>
            <person name="Stajich J.E."/>
            <person name="Park D.J."/>
            <person name="Whiston E."/>
            <person name="Hung C.-Y."/>
            <person name="McMahan C."/>
            <person name="White J."/>
            <person name="Sykes S."/>
            <person name="Heiman D."/>
            <person name="Young S."/>
            <person name="Zeng Q."/>
            <person name="Abouelleil A."/>
            <person name="Aftuck L."/>
            <person name="Bessette D."/>
            <person name="Brown A."/>
            <person name="FitzGerald M."/>
            <person name="Lui A."/>
            <person name="Macdonald J.P."/>
            <person name="Priest M."/>
            <person name="Orbach M.J."/>
            <person name="Galgiani J.N."/>
            <person name="Kirkland T.N."/>
            <person name="Cole G.T."/>
            <person name="Birren B.W."/>
            <person name="Henn M.R."/>
            <person name="Taylor J.W."/>
            <person name="Rounsley S.D."/>
        </authorList>
    </citation>
    <scope>NUCLEOTIDE SEQUENCE [LARGE SCALE GENOMIC DNA]</scope>
    <source>
        <strain evidence="2">RMSCC 2394</strain>
    </source>
</reference>
<protein>
    <submittedName>
        <fullName evidence="1">Uncharacterized protein</fullName>
    </submittedName>
</protein>
<evidence type="ECO:0000313" key="1">
    <source>
        <dbReference type="EMBL" id="KMP00307.1"/>
    </source>
</evidence>
<organism evidence="1 2">
    <name type="scientific">Coccidioides immitis RMSCC 2394</name>
    <dbReference type="NCBI Taxonomy" id="404692"/>
    <lineage>
        <taxon>Eukaryota</taxon>
        <taxon>Fungi</taxon>
        <taxon>Dikarya</taxon>
        <taxon>Ascomycota</taxon>
        <taxon>Pezizomycotina</taxon>
        <taxon>Eurotiomycetes</taxon>
        <taxon>Eurotiomycetidae</taxon>
        <taxon>Onygenales</taxon>
        <taxon>Onygenaceae</taxon>
        <taxon>Coccidioides</taxon>
    </lineage>
</organism>
<proteinExistence type="predicted"/>
<accession>A0A0J7ASQ3</accession>